<accession>X1MRT7</accession>
<dbReference type="InterPro" id="IPR015421">
    <property type="entry name" value="PyrdxlP-dep_Trfase_major"/>
</dbReference>
<comment type="caution">
    <text evidence="6">The sequence shown here is derived from an EMBL/GenBank/DDBJ whole genome shotgun (WGS) entry which is preliminary data.</text>
</comment>
<organism evidence="6">
    <name type="scientific">marine sediment metagenome</name>
    <dbReference type="NCBI Taxonomy" id="412755"/>
    <lineage>
        <taxon>unclassified sequences</taxon>
        <taxon>metagenomes</taxon>
        <taxon>ecological metagenomes</taxon>
    </lineage>
</organism>
<dbReference type="AlphaFoldDB" id="X1MRT7"/>
<dbReference type="CDD" id="cd00609">
    <property type="entry name" value="AAT_like"/>
    <property type="match status" value="1"/>
</dbReference>
<evidence type="ECO:0000256" key="1">
    <source>
        <dbReference type="ARBA" id="ARBA00001933"/>
    </source>
</evidence>
<dbReference type="Pfam" id="PF00155">
    <property type="entry name" value="Aminotran_1_2"/>
    <property type="match status" value="1"/>
</dbReference>
<dbReference type="SUPFAM" id="SSF53383">
    <property type="entry name" value="PLP-dependent transferases"/>
    <property type="match status" value="1"/>
</dbReference>
<dbReference type="Gene3D" id="3.90.1150.10">
    <property type="entry name" value="Aspartate Aminotransferase, domain 1"/>
    <property type="match status" value="1"/>
</dbReference>
<evidence type="ECO:0000256" key="2">
    <source>
        <dbReference type="ARBA" id="ARBA00022576"/>
    </source>
</evidence>
<dbReference type="Gene3D" id="3.40.640.10">
    <property type="entry name" value="Type I PLP-dependent aspartate aminotransferase-like (Major domain)"/>
    <property type="match status" value="1"/>
</dbReference>
<keyword evidence="4" id="KW-0663">Pyridoxal phosphate</keyword>
<keyword evidence="3" id="KW-0808">Transferase</keyword>
<keyword evidence="2" id="KW-0032">Aminotransferase</keyword>
<proteinExistence type="predicted"/>
<gene>
    <name evidence="6" type="ORF">S06H3_33285</name>
</gene>
<evidence type="ECO:0000259" key="5">
    <source>
        <dbReference type="Pfam" id="PF00155"/>
    </source>
</evidence>
<dbReference type="InterPro" id="IPR015424">
    <property type="entry name" value="PyrdxlP-dep_Trfase"/>
</dbReference>
<evidence type="ECO:0000256" key="3">
    <source>
        <dbReference type="ARBA" id="ARBA00022679"/>
    </source>
</evidence>
<feature type="non-terminal residue" evidence="6">
    <location>
        <position position="1"/>
    </location>
</feature>
<reference evidence="6" key="1">
    <citation type="journal article" date="2014" name="Front. Microbiol.">
        <title>High frequency of phylogenetically diverse reductive dehalogenase-homologous genes in deep subseafloor sedimentary metagenomes.</title>
        <authorList>
            <person name="Kawai M."/>
            <person name="Futagami T."/>
            <person name="Toyoda A."/>
            <person name="Takaki Y."/>
            <person name="Nishi S."/>
            <person name="Hori S."/>
            <person name="Arai W."/>
            <person name="Tsubouchi T."/>
            <person name="Morono Y."/>
            <person name="Uchiyama I."/>
            <person name="Ito T."/>
            <person name="Fujiyama A."/>
            <person name="Inagaki F."/>
            <person name="Takami H."/>
        </authorList>
    </citation>
    <scope>NUCLEOTIDE SEQUENCE</scope>
    <source>
        <strain evidence="6">Expedition CK06-06</strain>
    </source>
</reference>
<dbReference type="GO" id="GO:0008483">
    <property type="term" value="F:transaminase activity"/>
    <property type="evidence" value="ECO:0007669"/>
    <property type="project" value="UniProtKB-KW"/>
</dbReference>
<dbReference type="GO" id="GO:0030170">
    <property type="term" value="F:pyridoxal phosphate binding"/>
    <property type="evidence" value="ECO:0007669"/>
    <property type="project" value="InterPro"/>
</dbReference>
<dbReference type="PANTHER" id="PTHR42885">
    <property type="entry name" value="HISTIDINOL-PHOSPHATE AMINOTRANSFERASE-RELATED"/>
    <property type="match status" value="1"/>
</dbReference>
<dbReference type="InterPro" id="IPR004839">
    <property type="entry name" value="Aminotransferase_I/II_large"/>
</dbReference>
<dbReference type="EMBL" id="BARV01019855">
    <property type="protein sequence ID" value="GAI20756.1"/>
    <property type="molecule type" value="Genomic_DNA"/>
</dbReference>
<protein>
    <recommendedName>
        <fullName evidence="5">Aminotransferase class I/classII large domain-containing protein</fullName>
    </recommendedName>
</protein>
<evidence type="ECO:0000313" key="6">
    <source>
        <dbReference type="EMBL" id="GAI20756.1"/>
    </source>
</evidence>
<dbReference type="PANTHER" id="PTHR42885:SF2">
    <property type="entry name" value="HISTIDINOL-PHOSPHATE AMINOTRANSFERASE"/>
    <property type="match status" value="1"/>
</dbReference>
<name>X1MRT7_9ZZZZ</name>
<feature type="domain" description="Aminotransferase class I/classII large" evidence="5">
    <location>
        <begin position="4"/>
        <end position="233"/>
    </location>
</feature>
<dbReference type="InterPro" id="IPR015422">
    <property type="entry name" value="PyrdxlP-dep_Trfase_small"/>
</dbReference>
<sequence length="237" mass="26708">PRGEDFAIDLAGIKRILDEKTKVISVASPNNPTGNTVTEQEIMELVNTGKIVMVDEAYFEFSNVTMANLVPNYSNLIVLRTFSKWAGLAGLRIGYGIFPTEIASYLMKIKQPYNVNVAAQAAALASLADIDYLRGNVAKIVAERERLFNKLKELEWLKPYPSSANFILCSLHCHSELPFCHSERSEESLAKEIWRQLQKRGIFVRYFDSPRLRSYLRISVGKPEDTDALIEALKGMC</sequence>
<evidence type="ECO:0000256" key="4">
    <source>
        <dbReference type="ARBA" id="ARBA00022898"/>
    </source>
</evidence>
<comment type="cofactor">
    <cofactor evidence="1">
        <name>pyridoxal 5'-phosphate</name>
        <dbReference type="ChEBI" id="CHEBI:597326"/>
    </cofactor>
</comment>